<dbReference type="InterPro" id="IPR003018">
    <property type="entry name" value="GAF"/>
</dbReference>
<accession>A0A841BSK0</accession>
<evidence type="ECO:0000313" key="2">
    <source>
        <dbReference type="EMBL" id="MBB5871204.1"/>
    </source>
</evidence>
<dbReference type="GO" id="GO:0043709">
    <property type="term" value="P:cell adhesion involved in single-species biofilm formation"/>
    <property type="evidence" value="ECO:0007669"/>
    <property type="project" value="TreeGrafter"/>
</dbReference>
<dbReference type="PROSITE" id="PS50887">
    <property type="entry name" value="GGDEF"/>
    <property type="match status" value="1"/>
</dbReference>
<dbReference type="EMBL" id="JACHMN010000002">
    <property type="protein sequence ID" value="MBB5871204.1"/>
    <property type="molecule type" value="Genomic_DNA"/>
</dbReference>
<comment type="caution">
    <text evidence="2">The sequence shown here is derived from an EMBL/GenBank/DDBJ whole genome shotgun (WGS) entry which is preliminary data.</text>
</comment>
<evidence type="ECO:0000313" key="3">
    <source>
        <dbReference type="Proteomes" id="UP000587527"/>
    </source>
</evidence>
<evidence type="ECO:0000259" key="1">
    <source>
        <dbReference type="PROSITE" id="PS50887"/>
    </source>
</evidence>
<dbReference type="Gene3D" id="3.30.450.40">
    <property type="match status" value="2"/>
</dbReference>
<name>A0A841BSK0_9ACTN</name>
<dbReference type="SUPFAM" id="SSF55073">
    <property type="entry name" value="Nucleotide cyclase"/>
    <property type="match status" value="1"/>
</dbReference>
<feature type="domain" description="GGDEF" evidence="1">
    <location>
        <begin position="339"/>
        <end position="461"/>
    </location>
</feature>
<gene>
    <name evidence="2" type="ORF">F4553_004583</name>
</gene>
<dbReference type="GO" id="GO:1902201">
    <property type="term" value="P:negative regulation of bacterial-type flagellum-dependent cell motility"/>
    <property type="evidence" value="ECO:0007669"/>
    <property type="project" value="TreeGrafter"/>
</dbReference>
<dbReference type="InterPro" id="IPR000160">
    <property type="entry name" value="GGDEF_dom"/>
</dbReference>
<dbReference type="GO" id="GO:0005886">
    <property type="term" value="C:plasma membrane"/>
    <property type="evidence" value="ECO:0007669"/>
    <property type="project" value="TreeGrafter"/>
</dbReference>
<proteinExistence type="predicted"/>
<dbReference type="InterPro" id="IPR029016">
    <property type="entry name" value="GAF-like_dom_sf"/>
</dbReference>
<dbReference type="Pfam" id="PF00990">
    <property type="entry name" value="GGDEF"/>
    <property type="match status" value="1"/>
</dbReference>
<dbReference type="SUPFAM" id="SSF55781">
    <property type="entry name" value="GAF domain-like"/>
    <property type="match status" value="2"/>
</dbReference>
<dbReference type="Pfam" id="PF01590">
    <property type="entry name" value="GAF"/>
    <property type="match status" value="1"/>
</dbReference>
<dbReference type="InterPro" id="IPR050469">
    <property type="entry name" value="Diguanylate_Cyclase"/>
</dbReference>
<organism evidence="2 3">
    <name type="scientific">Allocatelliglobosispora scoriae</name>
    <dbReference type="NCBI Taxonomy" id="643052"/>
    <lineage>
        <taxon>Bacteria</taxon>
        <taxon>Bacillati</taxon>
        <taxon>Actinomycetota</taxon>
        <taxon>Actinomycetes</taxon>
        <taxon>Micromonosporales</taxon>
        <taxon>Micromonosporaceae</taxon>
        <taxon>Allocatelliglobosispora</taxon>
    </lineage>
</organism>
<dbReference type="AlphaFoldDB" id="A0A841BSK0"/>
<keyword evidence="3" id="KW-1185">Reference proteome</keyword>
<protein>
    <submittedName>
        <fullName evidence="2">Diguanylate cyclase (GGDEF)-like protein</fullName>
    </submittedName>
</protein>
<dbReference type="PANTHER" id="PTHR45138:SF24">
    <property type="entry name" value="DIGUANYLATE CYCLASE DGCC-RELATED"/>
    <property type="match status" value="1"/>
</dbReference>
<dbReference type="Pfam" id="PF13185">
    <property type="entry name" value="GAF_2"/>
    <property type="match status" value="1"/>
</dbReference>
<sequence>MTRRLRSAASAVDACDGCVEVLGEHTNALIATLLHVHDRLRCVAATGSWQVFSAVLLGRGVVGRVYASGKTAVVVDPDDEADFIRLGPDIAAEICAPITDRAGQPVGALNVEWTGPVDVAEWQPVIEEIARLLGARVDELGGPPAESVGEKLLRYSLSLSTATTEAEVLTRCVEAARDISGLSSAVLLGFAPDGVVVRASSPRPLDRPIIDRLAKLDHESLLDLAERVGRHGASFTLGDPDDFDSHGYEALTTVGVRTMISTPVGPGAAGGVLLTLDDTTSRPDPARVSLLELLAAQAWTCLDRIATLIKLHERASSDPLTGLRHQGPFGERLAEATPGKTALLAIDVDLFKVINDTYGHAAGDRALVDLAKALAATLRLGDELYRVGGDEFVAVVDVPSAGEALAVADRLIAAARRTGRTISIGVALRGEAETAEDTLHRADTALYQVKRQGRDGIKLAR</sequence>
<dbReference type="CDD" id="cd01949">
    <property type="entry name" value="GGDEF"/>
    <property type="match status" value="1"/>
</dbReference>
<dbReference type="NCBIfam" id="TIGR00254">
    <property type="entry name" value="GGDEF"/>
    <property type="match status" value="1"/>
</dbReference>
<dbReference type="PANTHER" id="PTHR45138">
    <property type="entry name" value="REGULATORY COMPONENTS OF SENSORY TRANSDUCTION SYSTEM"/>
    <property type="match status" value="1"/>
</dbReference>
<dbReference type="GO" id="GO:0052621">
    <property type="term" value="F:diguanylate cyclase activity"/>
    <property type="evidence" value="ECO:0007669"/>
    <property type="project" value="TreeGrafter"/>
</dbReference>
<dbReference type="Gene3D" id="3.30.70.270">
    <property type="match status" value="1"/>
</dbReference>
<dbReference type="InterPro" id="IPR029787">
    <property type="entry name" value="Nucleotide_cyclase"/>
</dbReference>
<reference evidence="2 3" key="1">
    <citation type="submission" date="2020-08" db="EMBL/GenBank/DDBJ databases">
        <title>Sequencing the genomes of 1000 actinobacteria strains.</title>
        <authorList>
            <person name="Klenk H.-P."/>
        </authorList>
    </citation>
    <scope>NUCLEOTIDE SEQUENCE [LARGE SCALE GENOMIC DNA]</scope>
    <source>
        <strain evidence="2 3">DSM 45362</strain>
    </source>
</reference>
<dbReference type="SMART" id="SM00267">
    <property type="entry name" value="GGDEF"/>
    <property type="match status" value="1"/>
</dbReference>
<dbReference type="InterPro" id="IPR043128">
    <property type="entry name" value="Rev_trsase/Diguanyl_cyclase"/>
</dbReference>
<dbReference type="Proteomes" id="UP000587527">
    <property type="component" value="Unassembled WGS sequence"/>
</dbReference>